<dbReference type="InterPro" id="IPR000086">
    <property type="entry name" value="NUDIX_hydrolase_dom"/>
</dbReference>
<evidence type="ECO:0000259" key="3">
    <source>
        <dbReference type="PROSITE" id="PS51462"/>
    </source>
</evidence>
<evidence type="ECO:0000313" key="5">
    <source>
        <dbReference type="Proteomes" id="UP000638836"/>
    </source>
</evidence>
<evidence type="ECO:0000256" key="2">
    <source>
        <dbReference type="ARBA" id="ARBA00022801"/>
    </source>
</evidence>
<dbReference type="PROSITE" id="PS51462">
    <property type="entry name" value="NUDIX"/>
    <property type="match status" value="1"/>
</dbReference>
<evidence type="ECO:0000313" key="4">
    <source>
        <dbReference type="EMBL" id="MBC9825624.1"/>
    </source>
</evidence>
<keyword evidence="5" id="KW-1185">Reference proteome</keyword>
<dbReference type="Gene3D" id="6.10.250.1120">
    <property type="match status" value="1"/>
</dbReference>
<proteinExistence type="predicted"/>
<accession>A0ABR7TDT8</accession>
<dbReference type="InterPro" id="IPR015797">
    <property type="entry name" value="NUDIX_hydrolase-like_dom_sf"/>
</dbReference>
<evidence type="ECO:0000256" key="1">
    <source>
        <dbReference type="ARBA" id="ARBA00001946"/>
    </source>
</evidence>
<dbReference type="Gene3D" id="3.90.79.10">
    <property type="entry name" value="Nucleoside Triphosphate Pyrophosphohydrolase"/>
    <property type="match status" value="1"/>
</dbReference>
<comment type="caution">
    <text evidence="4">The sequence shown here is derived from an EMBL/GenBank/DDBJ whole genome shotgun (WGS) entry which is preliminary data.</text>
</comment>
<dbReference type="Pfam" id="PF12535">
    <property type="entry name" value="Nudix_N"/>
    <property type="match status" value="1"/>
</dbReference>
<keyword evidence="2" id="KW-0378">Hydrolase</keyword>
<reference evidence="4 5" key="1">
    <citation type="journal article" date="2020" name="Microorganisms">
        <title>New Insight into Antimicrobial Compounds from Food and Marine-Sourced Carnobacterium Species through Phenotype and Genome Analyses.</title>
        <authorList>
            <person name="Begrem S."/>
            <person name="Ivaniuk F."/>
            <person name="Gigout-Chevalier F."/>
            <person name="Kolypczuk L."/>
            <person name="Bonnetot S."/>
            <person name="Leroi F."/>
            <person name="Grovel O."/>
            <person name="Delbarre-Ladrat C."/>
            <person name="Passerini D."/>
        </authorList>
    </citation>
    <scope>NUCLEOTIDE SEQUENCE [LARGE SCALE GENOMIC DNA]</scope>
    <source>
        <strain evidence="4 5">MIP2551</strain>
    </source>
</reference>
<dbReference type="PANTHER" id="PTHR43046:SF16">
    <property type="entry name" value="ADP-RIBOSE PYROPHOSPHATASE YJHB-RELATED"/>
    <property type="match status" value="1"/>
</dbReference>
<dbReference type="SUPFAM" id="SSF55811">
    <property type="entry name" value="Nudix"/>
    <property type="match status" value="1"/>
</dbReference>
<dbReference type="InterPro" id="IPR059176">
    <property type="entry name" value="UDP-X_N"/>
</dbReference>
<dbReference type="PANTHER" id="PTHR43046">
    <property type="entry name" value="GDP-MANNOSE MANNOSYL HYDROLASE"/>
    <property type="match status" value="1"/>
</dbReference>
<organism evidence="4 5">
    <name type="scientific">Carnobacterium inhibens</name>
    <dbReference type="NCBI Taxonomy" id="147709"/>
    <lineage>
        <taxon>Bacteria</taxon>
        <taxon>Bacillati</taxon>
        <taxon>Bacillota</taxon>
        <taxon>Bacilli</taxon>
        <taxon>Lactobacillales</taxon>
        <taxon>Carnobacteriaceae</taxon>
        <taxon>Carnobacterium</taxon>
    </lineage>
</organism>
<dbReference type="EMBL" id="WNJQ01000005">
    <property type="protein sequence ID" value="MBC9825624.1"/>
    <property type="molecule type" value="Genomic_DNA"/>
</dbReference>
<sequence>MTLNYLEQYRRLLSIAEAGIFYGKDPFDKERYEELQKLSLNLISHLGNEPIEKLENIIDSNEGYPTPKIDVRAFIKKENKILLVEDLTTKEWALPGGYAEVGLTPKENVKKEVLEETGLIVENCELIAVVDTNLRKDIPQMFQYYKLVFYCTVTGGIFKENIETSDVDFFDLDNLPKLSLNRTTKEQLMELSNSTNVYCD</sequence>
<dbReference type="Proteomes" id="UP000638836">
    <property type="component" value="Unassembled WGS sequence"/>
</dbReference>
<feature type="domain" description="Nudix hydrolase" evidence="3">
    <location>
        <begin position="64"/>
        <end position="194"/>
    </location>
</feature>
<name>A0ABR7TDT8_9LACT</name>
<protein>
    <submittedName>
        <fullName evidence="4">NUDIX domain-containing protein</fullName>
    </submittedName>
</protein>
<gene>
    <name evidence="4" type="ORF">GLO26_07275</name>
</gene>
<dbReference type="Pfam" id="PF00293">
    <property type="entry name" value="NUDIX"/>
    <property type="match status" value="1"/>
</dbReference>
<dbReference type="CDD" id="cd18891">
    <property type="entry name" value="NUDIX_UDP-X_diphosphatase"/>
    <property type="match status" value="1"/>
</dbReference>
<comment type="cofactor">
    <cofactor evidence="1">
        <name>Mg(2+)</name>
        <dbReference type="ChEBI" id="CHEBI:18420"/>
    </cofactor>
</comment>
<dbReference type="RefSeq" id="WP_023176593.1">
    <property type="nucleotide sequence ID" value="NZ_JAMAYM010000004.1"/>
</dbReference>